<dbReference type="InterPro" id="IPR027417">
    <property type="entry name" value="P-loop_NTPase"/>
</dbReference>
<dbReference type="NCBIfam" id="TIGR03015">
    <property type="entry name" value="pepcterm_ATPase"/>
    <property type="match status" value="1"/>
</dbReference>
<dbReference type="Gene3D" id="3.40.50.300">
    <property type="entry name" value="P-loop containing nucleotide triphosphate hydrolases"/>
    <property type="match status" value="1"/>
</dbReference>
<evidence type="ECO:0000259" key="1">
    <source>
        <dbReference type="SMART" id="SM00382"/>
    </source>
</evidence>
<dbReference type="KEGG" id="dde:Dde_0833"/>
<accession>Q314L2</accession>
<dbReference type="InterPro" id="IPR017466">
    <property type="entry name" value="XrtA-assoc_ATPase-like"/>
</dbReference>
<dbReference type="InterPro" id="IPR049945">
    <property type="entry name" value="AAA_22"/>
</dbReference>
<dbReference type="SMART" id="SM00382">
    <property type="entry name" value="AAA"/>
    <property type="match status" value="1"/>
</dbReference>
<evidence type="ECO:0000313" key="3">
    <source>
        <dbReference type="Proteomes" id="UP000002710"/>
    </source>
</evidence>
<sequence length="387" mass="44293">MYNEFFHLRTKPFELLPDPDFLYPSKAHRKALAYFEYGLSERSGFILLTGEVGSGKTTLIREMLKRDLGRMVLSKVFNTRVDSTQLVAMINDDFGLETAGRDKMVMLRDLNDFLIDQYAAGRRAVLVIDEAQNLSQELLEEVRMLSNLETDSAKLLQIILVGQPELRDLLRSPALVQLRQRIQVHCHIAPLSQEELREYVLFRLERAGNRDAMEWGEGVFGLMHEATRGIPRLVNILCDYVLLDAYAAGRRSINSAELQDLLAELDFERQFWPVDETSAPAPAAEQQRRTAVRRDASSVARRMMLMLQDLGQRLDVLERGYEKSGPDMLADMAERLGALEKRVTVLAGRVESLHAERMQRGAAPQVQPYRQKPERRKGWFRRVFGGD</sequence>
<dbReference type="PANTHER" id="PTHR35894:SF1">
    <property type="entry name" value="PHOSPHORIBULOKINASE _ URIDINE KINASE FAMILY"/>
    <property type="match status" value="1"/>
</dbReference>
<dbReference type="PANTHER" id="PTHR35894">
    <property type="entry name" value="GENERAL SECRETION PATHWAY PROTEIN A-RELATED"/>
    <property type="match status" value="1"/>
</dbReference>
<protein>
    <submittedName>
        <fullName evidence="2">Secretion ATPase, PEP-CTERM locus subfamily</fullName>
    </submittedName>
</protein>
<evidence type="ECO:0000313" key="2">
    <source>
        <dbReference type="EMBL" id="ABB37634.1"/>
    </source>
</evidence>
<organism evidence="2 3">
    <name type="scientific">Oleidesulfovibrio alaskensis (strain ATCC BAA-1058 / DSM 17464 / G20)</name>
    <name type="common">Desulfovibrio alaskensis</name>
    <dbReference type="NCBI Taxonomy" id="207559"/>
    <lineage>
        <taxon>Bacteria</taxon>
        <taxon>Pseudomonadati</taxon>
        <taxon>Thermodesulfobacteriota</taxon>
        <taxon>Desulfovibrionia</taxon>
        <taxon>Desulfovibrionales</taxon>
        <taxon>Desulfovibrionaceae</taxon>
        <taxon>Oleidesulfovibrio</taxon>
    </lineage>
</organism>
<dbReference type="GO" id="GO:0016887">
    <property type="term" value="F:ATP hydrolysis activity"/>
    <property type="evidence" value="ECO:0007669"/>
    <property type="project" value="InterPro"/>
</dbReference>
<gene>
    <name evidence="2" type="ordered locus">Dde_0833</name>
</gene>
<dbReference type="Pfam" id="PF13401">
    <property type="entry name" value="AAA_22"/>
    <property type="match status" value="1"/>
</dbReference>
<dbReference type="InterPro" id="IPR003593">
    <property type="entry name" value="AAA+_ATPase"/>
</dbReference>
<dbReference type="RefSeq" id="WP_011366894.1">
    <property type="nucleotide sequence ID" value="NC_007519.1"/>
</dbReference>
<dbReference type="CDD" id="cd00009">
    <property type="entry name" value="AAA"/>
    <property type="match status" value="1"/>
</dbReference>
<dbReference type="Proteomes" id="UP000002710">
    <property type="component" value="Chromosome"/>
</dbReference>
<dbReference type="AlphaFoldDB" id="Q314L2"/>
<keyword evidence="3" id="KW-1185">Reference proteome</keyword>
<name>Q314L2_OLEA2</name>
<dbReference type="eggNOG" id="COG3267">
    <property type="taxonomic scope" value="Bacteria"/>
</dbReference>
<dbReference type="HOGENOM" id="CLU_024125_0_0_7"/>
<reference evidence="2 3" key="1">
    <citation type="journal article" date="2011" name="J. Bacteriol.">
        <title>Complete genome sequence and updated annotation of Desulfovibrio alaskensis G20.</title>
        <authorList>
            <person name="Hauser L.J."/>
            <person name="Land M.L."/>
            <person name="Brown S.D."/>
            <person name="Larimer F."/>
            <person name="Keller K.L."/>
            <person name="Rapp-Giles B.J."/>
            <person name="Price M.N."/>
            <person name="Lin M."/>
            <person name="Bruce D.C."/>
            <person name="Detter J.C."/>
            <person name="Tapia R."/>
            <person name="Han C.S."/>
            <person name="Goodwin L.A."/>
            <person name="Cheng J.F."/>
            <person name="Pitluck S."/>
            <person name="Copeland A."/>
            <person name="Lucas S."/>
            <person name="Nolan M."/>
            <person name="Lapidus A.L."/>
            <person name="Palumbo A.V."/>
            <person name="Wall J.D."/>
        </authorList>
    </citation>
    <scope>NUCLEOTIDE SEQUENCE [LARGE SCALE GENOMIC DNA]</scope>
    <source>
        <strain evidence="3">ATCC BAA 1058 / DSM 17464 / G20</strain>
    </source>
</reference>
<dbReference type="STRING" id="207559.Dde_0833"/>
<proteinExistence type="predicted"/>
<feature type="domain" description="AAA+ ATPase" evidence="1">
    <location>
        <begin position="42"/>
        <end position="181"/>
    </location>
</feature>
<dbReference type="SUPFAM" id="SSF52540">
    <property type="entry name" value="P-loop containing nucleoside triphosphate hydrolases"/>
    <property type="match status" value="1"/>
</dbReference>
<dbReference type="EMBL" id="CP000112">
    <property type="protein sequence ID" value="ABB37634.1"/>
    <property type="molecule type" value="Genomic_DNA"/>
</dbReference>
<dbReference type="InterPro" id="IPR052026">
    <property type="entry name" value="ExeA_AAA_ATPase_DNA-bind"/>
</dbReference>